<dbReference type="GO" id="GO:0004252">
    <property type="term" value="F:serine-type endopeptidase activity"/>
    <property type="evidence" value="ECO:0007669"/>
    <property type="project" value="UniProtKB-UniRule"/>
</dbReference>
<evidence type="ECO:0000259" key="8">
    <source>
        <dbReference type="Pfam" id="PF02897"/>
    </source>
</evidence>
<protein>
    <recommendedName>
        <fullName evidence="6">Prolyl endopeptidase</fullName>
        <ecNumber evidence="6">3.4.21.-</ecNumber>
    </recommendedName>
</protein>
<dbReference type="STRING" id="41875.K8EYY2"/>
<dbReference type="InterPro" id="IPR002470">
    <property type="entry name" value="Peptidase_S9A"/>
</dbReference>
<evidence type="ECO:0000256" key="6">
    <source>
        <dbReference type="RuleBase" id="RU368024"/>
    </source>
</evidence>
<dbReference type="InterPro" id="IPR051543">
    <property type="entry name" value="Serine_Peptidase_S9A"/>
</dbReference>
<comment type="similarity">
    <text evidence="1 6">Belongs to the peptidase S9A family.</text>
</comment>
<evidence type="ECO:0000259" key="7">
    <source>
        <dbReference type="Pfam" id="PF00326"/>
    </source>
</evidence>
<dbReference type="Gene3D" id="3.40.50.1820">
    <property type="entry name" value="alpha/beta hydrolase"/>
    <property type="match status" value="1"/>
</dbReference>
<keyword evidence="4 6" id="KW-0720">Serine protease</keyword>
<dbReference type="PRINTS" id="PR00862">
    <property type="entry name" value="PROLIGOPTASE"/>
</dbReference>
<proteinExistence type="inferred from homology"/>
<comment type="function">
    <text evidence="5">Serine peptidase whose precise substrate specificity remains unclear. Does not cleave peptides after a arginine or lysine residue. Regulates trans-Golgi network morphology and sorting by regulating the membrane binding of the AP-1 complex. May play a role in the regulation of synaptic vesicle exocytosis.</text>
</comment>
<evidence type="ECO:0000256" key="5">
    <source>
        <dbReference type="ARBA" id="ARBA00045448"/>
    </source>
</evidence>
<evidence type="ECO:0000256" key="4">
    <source>
        <dbReference type="ARBA" id="ARBA00022825"/>
    </source>
</evidence>
<dbReference type="EC" id="3.4.21.-" evidence="6"/>
<dbReference type="SUPFAM" id="SSF53474">
    <property type="entry name" value="alpha/beta-Hydrolases"/>
    <property type="match status" value="1"/>
</dbReference>
<dbReference type="AlphaFoldDB" id="K8EYY2"/>
<dbReference type="OrthoDB" id="248387at2759"/>
<dbReference type="PANTHER" id="PTHR11757">
    <property type="entry name" value="PROTEASE FAMILY S9A OLIGOPEPTIDASE"/>
    <property type="match status" value="1"/>
</dbReference>
<keyword evidence="2 6" id="KW-0645">Protease</keyword>
<evidence type="ECO:0000256" key="3">
    <source>
        <dbReference type="ARBA" id="ARBA00022801"/>
    </source>
</evidence>
<dbReference type="InterPro" id="IPR023302">
    <property type="entry name" value="Pept_S9A_N"/>
</dbReference>
<dbReference type="EMBL" id="FO082271">
    <property type="protein sequence ID" value="CCO17720.1"/>
    <property type="molecule type" value="Genomic_DNA"/>
</dbReference>
<reference evidence="9 10" key="1">
    <citation type="submission" date="2011-10" db="EMBL/GenBank/DDBJ databases">
        <authorList>
            <person name="Genoscope - CEA"/>
        </authorList>
    </citation>
    <scope>NUCLEOTIDE SEQUENCE [LARGE SCALE GENOMIC DNA]</scope>
    <source>
        <strain evidence="9 10">RCC 1105</strain>
    </source>
</reference>
<dbReference type="eggNOG" id="KOG2237">
    <property type="taxonomic scope" value="Eukaryota"/>
</dbReference>
<evidence type="ECO:0000256" key="1">
    <source>
        <dbReference type="ARBA" id="ARBA00005228"/>
    </source>
</evidence>
<name>K8EYY2_9CHLO</name>
<dbReference type="Gene3D" id="2.130.10.120">
    <property type="entry name" value="Prolyl oligopeptidase, N-terminal domain"/>
    <property type="match status" value="1"/>
</dbReference>
<sequence>MKPIFPIAAAIAFTATFLRTTSKGKNSTARKIVTRAASVSGGGGSEAGVTNSKQIMNIPKPVCKRIDHAVSFGIVPGENRGENVMDPAVKVNDDLFWLRDDDRKNEEILSYLKTENEYTEAHTKHLKKKETDLYNEIVKAIEETDVDVKFQWGDSFEYYVRTVKGKSYPIVCRLERTNTTKGGGETIVLDVNELAKQMSYCSIGGFNMSASHNLLAYGVDETGYETYRIKVRNVKTGEEMPIDVLEGTTGSVSWNGDSQLFYTTMDDAHRPNKVWRHNIGTPQSEDECLLSEDDELYNIGFGKSDNGNFLILESESTETNEIWLLDLKKSQSEIPRLVEKRRDNHRYYVEPSRNNKQLYVLTNQLGKKINFDLKVTSLETPGMENWTDLKGKGFPWSEKRTLESIMTFKNHIVIDGREDGFTQVWVLRLEDSNSDDDSSISDWYRSEWPAASVVYPSRASASLSCVGANKIYDTNKLLLTHSSLVNPRTVYEFDMDSQTKVMKKITAVKGFVEKNYETMQIQVTSRDGQTKIPVSIAYKKGKRQRQGPLLLEGYGSYGISNDPAFDRSVVPLLDRGITIAVAHIRGGGELGRYWYEEQGKYLNKMNTFNDFIDCGEYLCASGWTSPETLAISGRSAGGLLVGAVTNMAPDLFKCVVAGVPFVDVMVSMCDPSIPLTTGEWLEWGNPNCSKYYEYMKSYSPMENIRKSRKPDVLITAGLHDPRVAYWESAKYAVRMRESCENEEARILLKTDLSAGHFSATDRYRKFKEVAFEYAFVLDCICP</sequence>
<accession>K8EYY2</accession>
<dbReference type="KEGG" id="bpg:Bathy08g00120"/>
<evidence type="ECO:0000256" key="2">
    <source>
        <dbReference type="ARBA" id="ARBA00022670"/>
    </source>
</evidence>
<evidence type="ECO:0000313" key="9">
    <source>
        <dbReference type="EMBL" id="CCO17720.1"/>
    </source>
</evidence>
<dbReference type="InterPro" id="IPR029058">
    <property type="entry name" value="AB_hydrolase_fold"/>
</dbReference>
<dbReference type="PANTHER" id="PTHR11757:SF19">
    <property type="entry name" value="PROLYL ENDOPEPTIDASE-LIKE"/>
    <property type="match status" value="1"/>
</dbReference>
<dbReference type="SUPFAM" id="SSF50993">
    <property type="entry name" value="Peptidase/esterase 'gauge' domain"/>
    <property type="match status" value="1"/>
</dbReference>
<keyword evidence="10" id="KW-1185">Reference proteome</keyword>
<dbReference type="Proteomes" id="UP000198341">
    <property type="component" value="Chromosome 8"/>
</dbReference>
<dbReference type="Pfam" id="PF02897">
    <property type="entry name" value="Peptidase_S9_N"/>
    <property type="match status" value="1"/>
</dbReference>
<feature type="domain" description="Peptidase S9A N-terminal" evidence="8">
    <location>
        <begin position="83"/>
        <end position="503"/>
    </location>
</feature>
<evidence type="ECO:0000313" key="10">
    <source>
        <dbReference type="Proteomes" id="UP000198341"/>
    </source>
</evidence>
<gene>
    <name evidence="9" type="ORF">Bathy08g00120</name>
</gene>
<dbReference type="GeneID" id="19013991"/>
<feature type="domain" description="Peptidase S9 prolyl oligopeptidase catalytic" evidence="7">
    <location>
        <begin position="564"/>
        <end position="780"/>
    </location>
</feature>
<keyword evidence="3 6" id="KW-0378">Hydrolase</keyword>
<dbReference type="Pfam" id="PF00326">
    <property type="entry name" value="Peptidase_S9"/>
    <property type="match status" value="1"/>
</dbReference>
<dbReference type="InterPro" id="IPR001375">
    <property type="entry name" value="Peptidase_S9_cat"/>
</dbReference>
<dbReference type="RefSeq" id="XP_007511599.1">
    <property type="nucleotide sequence ID" value="XM_007511537.1"/>
</dbReference>
<organism evidence="9 10">
    <name type="scientific">Bathycoccus prasinos</name>
    <dbReference type="NCBI Taxonomy" id="41875"/>
    <lineage>
        <taxon>Eukaryota</taxon>
        <taxon>Viridiplantae</taxon>
        <taxon>Chlorophyta</taxon>
        <taxon>Mamiellophyceae</taxon>
        <taxon>Mamiellales</taxon>
        <taxon>Bathycoccaceae</taxon>
        <taxon>Bathycoccus</taxon>
    </lineage>
</organism>
<dbReference type="GO" id="GO:0006508">
    <property type="term" value="P:proteolysis"/>
    <property type="evidence" value="ECO:0007669"/>
    <property type="project" value="UniProtKB-KW"/>
</dbReference>